<feature type="compositionally biased region" description="Low complexity" evidence="2">
    <location>
        <begin position="582"/>
        <end position="593"/>
    </location>
</feature>
<feature type="compositionally biased region" description="Low complexity" evidence="2">
    <location>
        <begin position="1937"/>
        <end position="1956"/>
    </location>
</feature>
<feature type="compositionally biased region" description="Polar residues" evidence="2">
    <location>
        <begin position="1307"/>
        <end position="1316"/>
    </location>
</feature>
<feature type="region of interest" description="Disordered" evidence="2">
    <location>
        <begin position="202"/>
        <end position="655"/>
    </location>
</feature>
<feature type="region of interest" description="Disordered" evidence="2">
    <location>
        <begin position="1837"/>
        <end position="1860"/>
    </location>
</feature>
<feature type="compositionally biased region" description="Polar residues" evidence="2">
    <location>
        <begin position="206"/>
        <end position="221"/>
    </location>
</feature>
<feature type="compositionally biased region" description="Polar residues" evidence="2">
    <location>
        <begin position="941"/>
        <end position="957"/>
    </location>
</feature>
<evidence type="ECO:0000256" key="2">
    <source>
        <dbReference type="SAM" id="MobiDB-lite"/>
    </source>
</evidence>
<feature type="region of interest" description="Disordered" evidence="2">
    <location>
        <begin position="1591"/>
        <end position="1641"/>
    </location>
</feature>
<feature type="compositionally biased region" description="Polar residues" evidence="2">
    <location>
        <begin position="2209"/>
        <end position="2222"/>
    </location>
</feature>
<feature type="compositionally biased region" description="Low complexity" evidence="2">
    <location>
        <begin position="442"/>
        <end position="509"/>
    </location>
</feature>
<dbReference type="OrthoDB" id="7989901at2759"/>
<feature type="region of interest" description="Disordered" evidence="2">
    <location>
        <begin position="1416"/>
        <end position="1445"/>
    </location>
</feature>
<feature type="compositionally biased region" description="Polar residues" evidence="2">
    <location>
        <begin position="761"/>
        <end position="781"/>
    </location>
</feature>
<feature type="compositionally biased region" description="Basic and acidic residues" evidence="2">
    <location>
        <begin position="1416"/>
        <end position="1427"/>
    </location>
</feature>
<feature type="compositionally biased region" description="Basic and acidic residues" evidence="2">
    <location>
        <begin position="1792"/>
        <end position="1807"/>
    </location>
</feature>
<feature type="region of interest" description="Disordered" evidence="2">
    <location>
        <begin position="916"/>
        <end position="1319"/>
    </location>
</feature>
<feature type="compositionally biased region" description="Basic residues" evidence="2">
    <location>
        <begin position="603"/>
        <end position="613"/>
    </location>
</feature>
<feature type="compositionally biased region" description="Low complexity" evidence="2">
    <location>
        <begin position="1022"/>
        <end position="1032"/>
    </location>
</feature>
<gene>
    <name evidence="4" type="ORF">GWK47_016948</name>
</gene>
<feature type="transmembrane region" description="Helical" evidence="3">
    <location>
        <begin position="2297"/>
        <end position="2320"/>
    </location>
</feature>
<feature type="compositionally biased region" description="Pro residues" evidence="2">
    <location>
        <begin position="545"/>
        <end position="560"/>
    </location>
</feature>
<protein>
    <submittedName>
        <fullName evidence="4">Uncharacterized protein</fullName>
    </submittedName>
</protein>
<dbReference type="EMBL" id="JACEEZ010021762">
    <property type="protein sequence ID" value="KAG0713098.1"/>
    <property type="molecule type" value="Genomic_DNA"/>
</dbReference>
<keyword evidence="3" id="KW-1133">Transmembrane helix</keyword>
<feature type="compositionally biased region" description="Polar residues" evidence="2">
    <location>
        <begin position="1"/>
        <end position="14"/>
    </location>
</feature>
<feature type="compositionally biased region" description="Pro residues" evidence="2">
    <location>
        <begin position="1293"/>
        <end position="1303"/>
    </location>
</feature>
<reference evidence="4" key="1">
    <citation type="submission" date="2020-07" db="EMBL/GenBank/DDBJ databases">
        <title>The High-quality genome of the commercially important snow crab, Chionoecetes opilio.</title>
        <authorList>
            <person name="Jeong J.-H."/>
            <person name="Ryu S."/>
        </authorList>
    </citation>
    <scope>NUCLEOTIDE SEQUENCE</scope>
    <source>
        <strain evidence="4">MADBK_172401_WGS</strain>
        <tissue evidence="4">Digestive gland</tissue>
    </source>
</reference>
<keyword evidence="5" id="KW-1185">Reference proteome</keyword>
<feature type="coiled-coil region" evidence="1">
    <location>
        <begin position="793"/>
        <end position="840"/>
    </location>
</feature>
<feature type="compositionally biased region" description="Polar residues" evidence="2">
    <location>
        <begin position="380"/>
        <end position="405"/>
    </location>
</feature>
<feature type="compositionally biased region" description="Basic and acidic residues" evidence="2">
    <location>
        <begin position="627"/>
        <end position="652"/>
    </location>
</feature>
<feature type="compositionally biased region" description="Low complexity" evidence="2">
    <location>
        <begin position="1136"/>
        <end position="1154"/>
    </location>
</feature>
<feature type="compositionally biased region" description="Polar residues" evidence="2">
    <location>
        <begin position="257"/>
        <end position="269"/>
    </location>
</feature>
<evidence type="ECO:0000256" key="3">
    <source>
        <dbReference type="SAM" id="Phobius"/>
    </source>
</evidence>
<feature type="compositionally biased region" description="Polar residues" evidence="2">
    <location>
        <begin position="318"/>
        <end position="331"/>
    </location>
</feature>
<feature type="compositionally biased region" description="Polar residues" evidence="2">
    <location>
        <begin position="997"/>
        <end position="1021"/>
    </location>
</feature>
<feature type="compositionally biased region" description="Basic and acidic residues" evidence="2">
    <location>
        <begin position="730"/>
        <end position="760"/>
    </location>
</feature>
<organism evidence="4 5">
    <name type="scientific">Chionoecetes opilio</name>
    <name type="common">Atlantic snow crab</name>
    <name type="synonym">Cancer opilio</name>
    <dbReference type="NCBI Taxonomy" id="41210"/>
    <lineage>
        <taxon>Eukaryota</taxon>
        <taxon>Metazoa</taxon>
        <taxon>Ecdysozoa</taxon>
        <taxon>Arthropoda</taxon>
        <taxon>Crustacea</taxon>
        <taxon>Multicrustacea</taxon>
        <taxon>Malacostraca</taxon>
        <taxon>Eumalacostraca</taxon>
        <taxon>Eucarida</taxon>
        <taxon>Decapoda</taxon>
        <taxon>Pleocyemata</taxon>
        <taxon>Brachyura</taxon>
        <taxon>Eubrachyura</taxon>
        <taxon>Majoidea</taxon>
        <taxon>Majidae</taxon>
        <taxon>Chionoecetes</taxon>
    </lineage>
</organism>
<keyword evidence="1" id="KW-0175">Coiled coil</keyword>
<dbReference type="Proteomes" id="UP000770661">
    <property type="component" value="Unassembled WGS sequence"/>
</dbReference>
<evidence type="ECO:0000313" key="4">
    <source>
        <dbReference type="EMBL" id="KAG0713098.1"/>
    </source>
</evidence>
<feature type="compositionally biased region" description="Basic and acidic residues" evidence="2">
    <location>
        <begin position="1282"/>
        <end position="1291"/>
    </location>
</feature>
<feature type="region of interest" description="Disordered" evidence="2">
    <location>
        <begin position="1919"/>
        <end position="2022"/>
    </location>
</feature>
<feature type="compositionally biased region" description="Polar residues" evidence="2">
    <location>
        <begin position="1155"/>
        <end position="1164"/>
    </location>
</feature>
<feature type="compositionally biased region" description="Basic and acidic residues" evidence="2">
    <location>
        <begin position="2186"/>
        <end position="2204"/>
    </location>
</feature>
<proteinExistence type="predicted"/>
<feature type="region of interest" description="Disordered" evidence="2">
    <location>
        <begin position="714"/>
        <end position="790"/>
    </location>
</feature>
<feature type="region of interest" description="Disordered" evidence="2">
    <location>
        <begin position="1784"/>
        <end position="1819"/>
    </location>
</feature>
<feature type="compositionally biased region" description="Polar residues" evidence="2">
    <location>
        <begin position="1201"/>
        <end position="1213"/>
    </location>
</feature>
<feature type="region of interest" description="Disordered" evidence="2">
    <location>
        <begin position="1"/>
        <end position="20"/>
    </location>
</feature>
<keyword evidence="3" id="KW-0472">Membrane</keyword>
<feature type="region of interest" description="Disordered" evidence="2">
    <location>
        <begin position="112"/>
        <end position="146"/>
    </location>
</feature>
<feature type="compositionally biased region" description="Low complexity" evidence="2">
    <location>
        <begin position="1110"/>
        <end position="1120"/>
    </location>
</feature>
<evidence type="ECO:0000313" key="5">
    <source>
        <dbReference type="Proteomes" id="UP000770661"/>
    </source>
</evidence>
<feature type="region of interest" description="Disordered" evidence="2">
    <location>
        <begin position="2037"/>
        <end position="2102"/>
    </location>
</feature>
<feature type="region of interest" description="Disordered" evidence="2">
    <location>
        <begin position="2147"/>
        <end position="2259"/>
    </location>
</feature>
<comment type="caution">
    <text evidence="4">The sequence shown here is derived from an EMBL/GenBank/DDBJ whole genome shotgun (WGS) entry which is preliminary data.</text>
</comment>
<keyword evidence="3" id="KW-0812">Transmembrane</keyword>
<feature type="compositionally biased region" description="Gly residues" evidence="2">
    <location>
        <begin position="340"/>
        <end position="353"/>
    </location>
</feature>
<feature type="compositionally biased region" description="Polar residues" evidence="2">
    <location>
        <begin position="1231"/>
        <end position="1244"/>
    </location>
</feature>
<evidence type="ECO:0000256" key="1">
    <source>
        <dbReference type="SAM" id="Coils"/>
    </source>
</evidence>
<feature type="region of interest" description="Disordered" evidence="2">
    <location>
        <begin position="154"/>
        <end position="173"/>
    </location>
</feature>
<name>A0A8J4XS44_CHIOP</name>
<accession>A0A8J4XS44</accession>
<feature type="compositionally biased region" description="Polar residues" evidence="2">
    <location>
        <begin position="516"/>
        <end position="528"/>
    </location>
</feature>
<sequence length="2321" mass="252183">MVSTLHITLTNNQPSPSPQWLGRSASCEETNLLGISSTLTATSKTTSLSTSSVLRPQAPGAGVLGLPSSTHNLVAPTPYSPSVSSKAQSWSPVRLKTKPLPDFLKRLNQESVHAGSPGAPQAKDARCRAAAPQGAGRPSSTTSTVEGQVPATLAARWSPAASGDSSKPKLSPRADRKVLGIPISSVAVSSASEAAPFNAARGKAASATQGHWRSLSDGSPSRSRREVSPATINDPLLKPAAGSTAVPQEACPRIQDVSPSASGQLGDTQDSGRRPSLGSASKESPTAPRKQLLGDTAWFSPSSRSATMPALRTAASAPWQQRPNRLSSASLQRFEDSVHSGGGREGVGGGVMEDGGRHTRVAPTSSAHRKANSLPGYSRGGSNLQPSFREAFNTSKSPTPPSRTNDAPAAPPRGPTSPRAATKAVGVPSVLPQQQRHKQKQQHQQQQHQQKQQHPQQQQQQKQNQQQSSNNLQQYQKQHQQQLQQQLRQKQMEQQLQQQQFWQQHQQQQRMHETYRQNAQQQGKSQRQPKLPQHGLAPPVSQDRQPPPSQEPSPPKPVPSTPEKKSKISILSGIFRRRKKGSSNSSSSSVSSTDSEEPPQRRSFLRRRSKKKERKDPLPPPPPIPPAEERLGRTFGDFHDGNNLRRPGDSSYRRVRVVPAGTGSLGKETQPLGIPMLAPQPGKLNRLGVSASHDSLPLSLGSWTGGGSHASLGYHSGGGMGTRSSSTDTISKKERREALKARVERLRDRTRDTSSDDEKASVSSHSMYGSESSLSKNGSISRRSRAARTERFLRRKSHELETLRNETEKDRRNREAVQARIEEIQRVREFEAKRNKLNEERKSQSVPKTKSRWCAKLVYQESSEYESSVLLRTPSVSPVASPHMKAKLNGHAKDGVVLRNKPVSSSVAVSLAVPSVTPSRRSFQDHDSPVHNTLRGHRSASYDSNINRNSFVMQQSAGPAPSGVPRTNRSGLIPPTPPPRDKSRILSPGDGRPMSFSFESLNQEAQRPNSSQSSMSNFTKGSSPSPSVRSVPAYLGPRSNTQAPGPSPMLLPSRRSFSELELSQQQQTQAKSGFPASPSRPAPPGYPNSHYTYTDEPPRPAPQNHYYRPQHQQQPNEQMQYYTDESPQHTKIVPISSVPASPSSDYSSYMSDNSIRLQQANTAWRQKEQEIKNKISVSPSTAPPAISDSSPCNSPKPENGAASSPVRQMQQQDEGIYATIETKKSRPAPITLNQAESFSSLSGQSDVSSPPPRGPDSDSSQGSLARDKKKLAQNRPLSMVLEKVECGEKETPPTTPKGRPQPPVRGTWQSATSGREITNRKKFEEIVKHKVDVKAEKSISQKEVEDMFKKEKEKLQSSKCSNFEEALKELEEIYASLRLDSEDLLDGAERRDLPVQHQEMWAKKAKKYNDQKDVVSEGDSLLKDSGRTRSLSGRRSGVPDVKGDDMHFRRCQQSTRNQPDVQKALQMTGSYLLVSPAHVTPSELDQDLPKDPMMLGEPDVVYDDVLYRNIKQANSIKVIDPQPPFGIPLGPTTQASSSDYLHVTPKENYRPTMTTRKQPDITMDDLAFRNLRRDKGNKEVNTSELDELLCEARTGSPRRRTVRSASADRAQSKRGDRDRELKHHTSRQGRHQNDTQRVGGRTDSEAMAGLNSVSSRHNPSWLERAHLVDPKWDMSTNNLSTSTETLTELSSTRAVSQPDIRQAIIREARGSKGGPLELAGGGLHHITATSLATPIPVTLATITVPRLVKVHTAHSAPASPVILEAMPYKPLDSIFNNKAKPFYLGNADTDQQDDKQEDQEQLHKEKQQQQQPKQQQQEPVDIAKLDALISTLSKIDANEVSDSSDTSSKRRPLNHPPTKTAMKELKISELALENVPEPQTVASGHSRKSSVDYEYNSAKANVKKAIRLSMALESYNSEGKEVCSRRRSAVDLPVRESPPSHGDSSISSTNTLSLLNHNPASDGGGGSVAVPRAPSQTAAPQAVPAKASTCTDRVESMVVVSQQVHGRARRSRSVPTSPRTVDTAPLLSKTFAKPLINESEVSTDGEVECSQEHEGARPSGVSTSLALSGQGGDTLAEILSPPSSSTVTPDVGQSLSKRHTSSNQSTLIACETLAASQSLPSQDDCAHENVECESLPEGAAYSPAAMLSSPAKAPLPPMRHSSLPPSPTQREASGALQLSCPPSPMRDGEMRQEARAEPRAEPRLRRTSVPLQQQGNGASNSEGEACDGVVRAGSLSPALHPPTDSTGRDQGARPVGAPGPRSCVPGEEGEFAANRQDPSCIQSLVAACYLLACVTQLAGVDLITAFGLLLAMASVFITFAR</sequence>
<feature type="compositionally biased region" description="Low complexity" evidence="2">
    <location>
        <begin position="1808"/>
        <end position="1818"/>
    </location>
</feature>
<feature type="compositionally biased region" description="Polar residues" evidence="2">
    <location>
        <begin position="2086"/>
        <end position="2102"/>
    </location>
</feature>
<feature type="compositionally biased region" description="Basic and acidic residues" evidence="2">
    <location>
        <begin position="1610"/>
        <end position="1623"/>
    </location>
</feature>